<dbReference type="InterPro" id="IPR049492">
    <property type="entry name" value="BD-FAE-like_dom"/>
</dbReference>
<evidence type="ECO:0000313" key="3">
    <source>
        <dbReference type="EMBL" id="MCY1723565.1"/>
    </source>
</evidence>
<organism evidence="3 4">
    <name type="scientific">Draconibacterium aestuarii</name>
    <dbReference type="NCBI Taxonomy" id="2998507"/>
    <lineage>
        <taxon>Bacteria</taxon>
        <taxon>Pseudomonadati</taxon>
        <taxon>Bacteroidota</taxon>
        <taxon>Bacteroidia</taxon>
        <taxon>Marinilabiliales</taxon>
        <taxon>Prolixibacteraceae</taxon>
        <taxon>Draconibacterium</taxon>
    </lineage>
</organism>
<dbReference type="Proteomes" id="UP001145087">
    <property type="component" value="Unassembled WGS sequence"/>
</dbReference>
<keyword evidence="1 3" id="KW-0378">Hydrolase</keyword>
<gene>
    <name evidence="3" type="ORF">OU798_24655</name>
</gene>
<reference evidence="3" key="1">
    <citation type="submission" date="2022-11" db="EMBL/GenBank/DDBJ databases">
        <title>Marilongibacter aestuarii gen. nov., sp. nov., isolated from tidal flat sediment.</title>
        <authorList>
            <person name="Jiayan W."/>
        </authorList>
    </citation>
    <scope>NUCLEOTIDE SEQUENCE</scope>
    <source>
        <strain evidence="3">Z1-6</strain>
    </source>
</reference>
<dbReference type="InterPro" id="IPR029058">
    <property type="entry name" value="AB_hydrolase_fold"/>
</dbReference>
<dbReference type="InterPro" id="IPR050300">
    <property type="entry name" value="GDXG_lipolytic_enzyme"/>
</dbReference>
<dbReference type="Gene3D" id="3.40.50.1820">
    <property type="entry name" value="alpha/beta hydrolase"/>
    <property type="match status" value="1"/>
</dbReference>
<dbReference type="Pfam" id="PF20434">
    <property type="entry name" value="BD-FAE"/>
    <property type="match status" value="1"/>
</dbReference>
<comment type="caution">
    <text evidence="3">The sequence shown here is derived from an EMBL/GenBank/DDBJ whole genome shotgun (WGS) entry which is preliminary data.</text>
</comment>
<feature type="domain" description="BD-FAE-like" evidence="2">
    <location>
        <begin position="34"/>
        <end position="179"/>
    </location>
</feature>
<dbReference type="AlphaFoldDB" id="A0A9X3FAX1"/>
<dbReference type="PANTHER" id="PTHR48081">
    <property type="entry name" value="AB HYDROLASE SUPERFAMILY PROTEIN C4A8.06C"/>
    <property type="match status" value="1"/>
</dbReference>
<dbReference type="EMBL" id="JAPOHD010000069">
    <property type="protein sequence ID" value="MCY1723565.1"/>
    <property type="molecule type" value="Genomic_DNA"/>
</dbReference>
<protein>
    <submittedName>
        <fullName evidence="3">Alpha/beta hydrolase</fullName>
    </submittedName>
</protein>
<evidence type="ECO:0000259" key="2">
    <source>
        <dbReference type="Pfam" id="PF20434"/>
    </source>
</evidence>
<evidence type="ECO:0000256" key="1">
    <source>
        <dbReference type="ARBA" id="ARBA00022801"/>
    </source>
</evidence>
<evidence type="ECO:0000313" key="4">
    <source>
        <dbReference type="Proteomes" id="UP001145087"/>
    </source>
</evidence>
<sequence>MIETQHVPEPINAAGVRATYTNEKYGSHERNIFDIWLADSDEPTPLVIYIHGGGFIGGDKSRYYDSEDWVRFLDAGVSVASINYRFMNQAPFGILACMNDSKRCLQYIRYNAAKYNIDSKRIACSGGSAGAGTSLWLAFSDDMADGNNSDPVLRESTTISCAGAFATQSTYDILRWAELLNLPINQSPEEMQVIAHAFGLKSAEGIDLFQQTEIREELDFLEKMNSTAAPFFVYNRREGGIPANEDELQHHPLHAKRLKQQAEKVGAEAIVYAPAIGIVDKSGIDLVEFFLEKLKK</sequence>
<proteinExistence type="predicted"/>
<keyword evidence="4" id="KW-1185">Reference proteome</keyword>
<dbReference type="RefSeq" id="WP_343335890.1">
    <property type="nucleotide sequence ID" value="NZ_JAPOHD010000069.1"/>
</dbReference>
<accession>A0A9X3FAX1</accession>
<name>A0A9X3FAX1_9BACT</name>
<dbReference type="SUPFAM" id="SSF53474">
    <property type="entry name" value="alpha/beta-Hydrolases"/>
    <property type="match status" value="1"/>
</dbReference>
<dbReference type="GO" id="GO:0016787">
    <property type="term" value="F:hydrolase activity"/>
    <property type="evidence" value="ECO:0007669"/>
    <property type="project" value="UniProtKB-KW"/>
</dbReference>